<dbReference type="EMBL" id="JABENB010000001">
    <property type="protein sequence ID" value="NNG38134.1"/>
    <property type="molecule type" value="Genomic_DNA"/>
</dbReference>
<gene>
    <name evidence="2" type="ORF">HJ588_02455</name>
</gene>
<reference evidence="2 3" key="1">
    <citation type="submission" date="2020-05" db="EMBL/GenBank/DDBJ databases">
        <title>Flexivirga sp. ID2601S isolated from air conditioner.</title>
        <authorList>
            <person name="Kim D.H."/>
        </authorList>
    </citation>
    <scope>NUCLEOTIDE SEQUENCE [LARGE SCALE GENOMIC DNA]</scope>
    <source>
        <strain evidence="2 3">ID2601S</strain>
    </source>
</reference>
<feature type="domain" description="DUF4333" evidence="1">
    <location>
        <begin position="18"/>
        <end position="91"/>
    </location>
</feature>
<evidence type="ECO:0000259" key="1">
    <source>
        <dbReference type="Pfam" id="PF14230"/>
    </source>
</evidence>
<comment type="caution">
    <text evidence="2">The sequence shown here is derived from an EMBL/GenBank/DDBJ whole genome shotgun (WGS) entry which is preliminary data.</text>
</comment>
<dbReference type="AlphaFoldDB" id="A0A849AB38"/>
<evidence type="ECO:0000313" key="2">
    <source>
        <dbReference type="EMBL" id="NNG38134.1"/>
    </source>
</evidence>
<keyword evidence="3" id="KW-1185">Reference proteome</keyword>
<accession>A0A849AB38</accession>
<organism evidence="2 3">
    <name type="scientific">Flexivirga aerilata</name>
    <dbReference type="NCBI Taxonomy" id="1656889"/>
    <lineage>
        <taxon>Bacteria</taxon>
        <taxon>Bacillati</taxon>
        <taxon>Actinomycetota</taxon>
        <taxon>Actinomycetes</taxon>
        <taxon>Micrococcales</taxon>
        <taxon>Dermacoccaceae</taxon>
        <taxon>Flexivirga</taxon>
    </lineage>
</organism>
<dbReference type="PROSITE" id="PS51257">
    <property type="entry name" value="PROKAR_LIPOPROTEIN"/>
    <property type="match status" value="1"/>
</dbReference>
<dbReference type="RefSeq" id="WP_171151619.1">
    <property type="nucleotide sequence ID" value="NZ_JABENB010000001.1"/>
</dbReference>
<name>A0A849AB38_9MICO</name>
<dbReference type="InterPro" id="IPR025637">
    <property type="entry name" value="DUF4333"/>
</dbReference>
<evidence type="ECO:0000313" key="3">
    <source>
        <dbReference type="Proteomes" id="UP000557772"/>
    </source>
</evidence>
<sequence length="103" mass="10762">MKLGMRRSAAGLAVGAVIVTSVAGCGDRVVKKSDLQSQVKEKVVIVSPGQQVGAVTCKDDLKAKVKATTSCTVDVAGTERKVTVTVNQVDGNTVRYNIAKDGW</sequence>
<dbReference type="Pfam" id="PF14230">
    <property type="entry name" value="DUF4333"/>
    <property type="match status" value="1"/>
</dbReference>
<protein>
    <submittedName>
        <fullName evidence="2">DUF4333 domain-containing protein</fullName>
    </submittedName>
</protein>
<proteinExistence type="predicted"/>
<dbReference type="Proteomes" id="UP000557772">
    <property type="component" value="Unassembled WGS sequence"/>
</dbReference>